<comment type="caution">
    <text evidence="1">The sequence shown here is derived from an EMBL/GenBank/DDBJ whole genome shotgun (WGS) entry which is preliminary data.</text>
</comment>
<gene>
    <name evidence="1" type="ORF">DIU77_018125</name>
</gene>
<dbReference type="EMBL" id="QGUI02000367">
    <property type="protein sequence ID" value="MFO7194163.1"/>
    <property type="molecule type" value="Genomic_DNA"/>
</dbReference>
<dbReference type="Pfam" id="PF25673">
    <property type="entry name" value="Terminase_7"/>
    <property type="match status" value="1"/>
</dbReference>
<reference evidence="1 2" key="1">
    <citation type="journal article" date="2021" name="BMC Genomics">
        <title>Genome-resolved metagenome and metatranscriptome analyses of thermophilic composting reveal key bacterial players and their metabolic interactions.</title>
        <authorList>
            <person name="Braga L.P.P."/>
            <person name="Pereira R.V."/>
            <person name="Martins L.F."/>
            <person name="Moura L.M.S."/>
            <person name="Sanchez F.B."/>
            <person name="Patane J.S.L."/>
            <person name="da Silva A.M."/>
            <person name="Setubal J.C."/>
        </authorList>
    </citation>
    <scope>NUCLEOTIDE SEQUENCE [LARGE SCALE GENOMIC DNA]</scope>
    <source>
        <strain evidence="1">ZC4RG45</strain>
    </source>
</reference>
<dbReference type="Proteomes" id="UP000249324">
    <property type="component" value="Unassembled WGS sequence"/>
</dbReference>
<sequence length="109" mass="11739">YESLARSGQSAFYEPSDWATAVLIAESISRDLKPQVVGVHPETGEPVMAAIPLKGASLAAYLKAMTALLVTEGDRRRAAVELQRVRQDPDAEREAGIAQLADYANRLTG</sequence>
<name>A0ABD6FJG3_9PSEU</name>
<accession>A0ABD6FJG3</accession>
<evidence type="ECO:0000313" key="1">
    <source>
        <dbReference type="EMBL" id="MFO7194163.1"/>
    </source>
</evidence>
<dbReference type="AlphaFoldDB" id="A0ABD6FJG3"/>
<evidence type="ECO:0000313" key="2">
    <source>
        <dbReference type="Proteomes" id="UP000249324"/>
    </source>
</evidence>
<protein>
    <submittedName>
        <fullName evidence="1">Uncharacterized protein</fullName>
    </submittedName>
</protein>
<organism evidence="1 2">
    <name type="scientific">Thermocrispum agreste</name>
    <dbReference type="NCBI Taxonomy" id="37925"/>
    <lineage>
        <taxon>Bacteria</taxon>
        <taxon>Bacillati</taxon>
        <taxon>Actinomycetota</taxon>
        <taxon>Actinomycetes</taxon>
        <taxon>Pseudonocardiales</taxon>
        <taxon>Pseudonocardiaceae</taxon>
        <taxon>Thermocrispum</taxon>
    </lineage>
</organism>
<feature type="non-terminal residue" evidence="1">
    <location>
        <position position="1"/>
    </location>
</feature>
<dbReference type="InterPro" id="IPR057972">
    <property type="entry name" value="Terminase_7"/>
</dbReference>
<proteinExistence type="predicted"/>